<sequence length="518" mass="58907">MREFDKLHDGGFYKRILTEEKSFDFSVANWLHLSNEFLFPDLPFILMRDERQQTELEVEWELFAASRHFDPIRLLSLICSREARLSTAILTQDAFVSPPDPDEIGSVVRVMASFFRVCAVVPGLEMFHTNVISVYQSAIWLLFKQLVDWQIGEDDSLSEETLKGTEDPINCIAQHKPQTPAFWTHLVHRSQLPCGCDLPTPPPLRPESPLHCFSSDEAMASSSEDRTHTSSVLTARKKAAFDRLHEELHQSNYTWYFLHGGYQTLAWRSFACEIMQLGVMDVPVSIQLALATLDEAIMATTTTTTDTQEVLEPHEGQLMWLYLVLLSLSEHVATEFPDGSIGRVQHNVLIEHLANLLRSRHEEIVKCRKRLQTHLENVRASQWSYPESVGHSSSGRAFRLSQLVRQVQKSALCDLYYLQAFFRSNIAWIRGVVHSLRKSPSSVIDSAIQPLFGFTEADRLKYCGDYEPAVEMGAIQHLDWDHIGEINFGLTESAIHALRTDPNLSWTVETAAPQNVAL</sequence>
<dbReference type="Proteomes" id="UP000728185">
    <property type="component" value="Unassembled WGS sequence"/>
</dbReference>
<proteinExistence type="predicted"/>
<name>A0A8E0S3S2_9TREM</name>
<accession>A0A8E0S3S2</accession>
<protein>
    <submittedName>
        <fullName evidence="1">Uncharacterized protein</fullName>
    </submittedName>
</protein>
<organism evidence="1 2">
    <name type="scientific">Fasciolopsis buskii</name>
    <dbReference type="NCBI Taxonomy" id="27845"/>
    <lineage>
        <taxon>Eukaryota</taxon>
        <taxon>Metazoa</taxon>
        <taxon>Spiralia</taxon>
        <taxon>Lophotrochozoa</taxon>
        <taxon>Platyhelminthes</taxon>
        <taxon>Trematoda</taxon>
        <taxon>Digenea</taxon>
        <taxon>Plagiorchiida</taxon>
        <taxon>Echinostomata</taxon>
        <taxon>Echinostomatoidea</taxon>
        <taxon>Fasciolidae</taxon>
        <taxon>Fasciolopsis</taxon>
    </lineage>
</organism>
<dbReference type="AlphaFoldDB" id="A0A8E0S3S2"/>
<evidence type="ECO:0000313" key="2">
    <source>
        <dbReference type="Proteomes" id="UP000728185"/>
    </source>
</evidence>
<keyword evidence="2" id="KW-1185">Reference proteome</keyword>
<gene>
    <name evidence="1" type="ORF">FBUS_01735</name>
</gene>
<dbReference type="EMBL" id="LUCM01000230">
    <property type="protein sequence ID" value="KAA0200880.1"/>
    <property type="molecule type" value="Genomic_DNA"/>
</dbReference>
<reference evidence="1" key="1">
    <citation type="submission" date="2019-05" db="EMBL/GenBank/DDBJ databases">
        <title>Annotation for the trematode Fasciolopsis buski.</title>
        <authorList>
            <person name="Choi Y.-J."/>
        </authorList>
    </citation>
    <scope>NUCLEOTIDE SEQUENCE</scope>
    <source>
        <strain evidence="1">HT</strain>
        <tissue evidence="1">Whole worm</tissue>
    </source>
</reference>
<dbReference type="OrthoDB" id="6263911at2759"/>
<comment type="caution">
    <text evidence="1">The sequence shown here is derived from an EMBL/GenBank/DDBJ whole genome shotgun (WGS) entry which is preliminary data.</text>
</comment>
<evidence type="ECO:0000313" key="1">
    <source>
        <dbReference type="EMBL" id="KAA0200880.1"/>
    </source>
</evidence>